<gene>
    <name evidence="2" type="ORF">EV686_103239</name>
</gene>
<sequence>MNAERIALVHERLAGLEPTHIEVVDESHHHIGHAGAEGGACHLRVFISSPQFQGLSPVARHRLVYDRLQDLIPFPIHALAIVASPTPNKGN</sequence>
<comment type="caution">
    <text evidence="2">The sequence shown here is derived from an EMBL/GenBank/DDBJ whole genome shotgun (WGS) entry which is preliminary data.</text>
</comment>
<dbReference type="EMBL" id="SMBX01000003">
    <property type="protein sequence ID" value="TCV00658.1"/>
    <property type="molecule type" value="Genomic_DNA"/>
</dbReference>
<name>A0A4R3VAT3_9BURK</name>
<dbReference type="RefSeq" id="WP_132475411.1">
    <property type="nucleotide sequence ID" value="NZ_JBEBWM010000002.1"/>
</dbReference>
<evidence type="ECO:0000313" key="2">
    <source>
        <dbReference type="EMBL" id="TCV00658.1"/>
    </source>
</evidence>
<comment type="similarity">
    <text evidence="1">Belongs to the BolA/IbaG family.</text>
</comment>
<proteinExistence type="inferred from homology"/>
<dbReference type="InterPro" id="IPR036065">
    <property type="entry name" value="BolA-like_sf"/>
</dbReference>
<accession>A0A4R3VAT3</accession>
<dbReference type="InterPro" id="IPR002634">
    <property type="entry name" value="BolA"/>
</dbReference>
<dbReference type="Proteomes" id="UP000294692">
    <property type="component" value="Unassembled WGS sequence"/>
</dbReference>
<evidence type="ECO:0000256" key="1">
    <source>
        <dbReference type="RuleBase" id="RU003860"/>
    </source>
</evidence>
<protein>
    <submittedName>
        <fullName evidence="2">BolA protein</fullName>
    </submittedName>
</protein>
<evidence type="ECO:0000313" key="3">
    <source>
        <dbReference type="Proteomes" id="UP000294692"/>
    </source>
</evidence>
<dbReference type="AlphaFoldDB" id="A0A4R3VAT3"/>
<dbReference type="OrthoDB" id="5296536at2"/>
<organism evidence="2 3">
    <name type="scientific">Paracandidimonas soli</name>
    <dbReference type="NCBI Taxonomy" id="1917182"/>
    <lineage>
        <taxon>Bacteria</taxon>
        <taxon>Pseudomonadati</taxon>
        <taxon>Pseudomonadota</taxon>
        <taxon>Betaproteobacteria</taxon>
        <taxon>Burkholderiales</taxon>
        <taxon>Alcaligenaceae</taxon>
        <taxon>Paracandidimonas</taxon>
    </lineage>
</organism>
<dbReference type="SUPFAM" id="SSF82657">
    <property type="entry name" value="BolA-like"/>
    <property type="match status" value="1"/>
</dbReference>
<dbReference type="PANTHER" id="PTHR46230:SF7">
    <property type="entry name" value="BOLA-LIKE PROTEIN 1"/>
    <property type="match status" value="1"/>
</dbReference>
<dbReference type="Gene3D" id="3.30.300.90">
    <property type="entry name" value="BolA-like"/>
    <property type="match status" value="1"/>
</dbReference>
<reference evidence="2 3" key="1">
    <citation type="submission" date="2019-03" db="EMBL/GenBank/DDBJ databases">
        <title>Genomic Encyclopedia of Type Strains, Phase IV (KMG-IV): sequencing the most valuable type-strain genomes for metagenomic binning, comparative biology and taxonomic classification.</title>
        <authorList>
            <person name="Goeker M."/>
        </authorList>
    </citation>
    <scope>NUCLEOTIDE SEQUENCE [LARGE SCALE GENOMIC DNA]</scope>
    <source>
        <strain evidence="2 3">DSM 100048</strain>
    </source>
</reference>
<keyword evidence="3" id="KW-1185">Reference proteome</keyword>
<dbReference type="Pfam" id="PF01722">
    <property type="entry name" value="BolA"/>
    <property type="match status" value="1"/>
</dbReference>
<dbReference type="GO" id="GO:0016226">
    <property type="term" value="P:iron-sulfur cluster assembly"/>
    <property type="evidence" value="ECO:0007669"/>
    <property type="project" value="TreeGrafter"/>
</dbReference>
<dbReference type="PANTHER" id="PTHR46230">
    <property type="match status" value="1"/>
</dbReference>
<dbReference type="PIRSF" id="PIRSF003113">
    <property type="entry name" value="BolA"/>
    <property type="match status" value="1"/>
</dbReference>